<feature type="region of interest" description="Disordered" evidence="15">
    <location>
        <begin position="917"/>
        <end position="938"/>
    </location>
</feature>
<evidence type="ECO:0000256" key="12">
    <source>
        <dbReference type="ARBA" id="ARBA00066554"/>
    </source>
</evidence>
<proteinExistence type="inferred from homology"/>
<dbReference type="SUPFAM" id="SSF53187">
    <property type="entry name" value="Zn-dependent exopeptidases"/>
    <property type="match status" value="1"/>
</dbReference>
<gene>
    <name evidence="18" type="ORF">AC230_08015</name>
</gene>
<feature type="active site" description="Proton donor/acceptor" evidence="14">
    <location>
        <position position="388"/>
    </location>
</feature>
<dbReference type="GO" id="GO:0006508">
    <property type="term" value="P:proteolysis"/>
    <property type="evidence" value="ECO:0007669"/>
    <property type="project" value="UniProtKB-KW"/>
</dbReference>
<dbReference type="PROSITE" id="PS52035">
    <property type="entry name" value="PEPTIDASE_M14"/>
    <property type="match status" value="1"/>
</dbReference>
<protein>
    <recommendedName>
        <fullName evidence="13">Zinc carboxypeptidase</fullName>
        <ecNumber evidence="12">3.4.17.18</ecNumber>
    </recommendedName>
</protein>
<dbReference type="GO" id="GO:0005615">
    <property type="term" value="C:extracellular space"/>
    <property type="evidence" value="ECO:0007669"/>
    <property type="project" value="TreeGrafter"/>
</dbReference>
<evidence type="ECO:0000256" key="14">
    <source>
        <dbReference type="PROSITE-ProRule" id="PRU01379"/>
    </source>
</evidence>
<evidence type="ECO:0000256" key="4">
    <source>
        <dbReference type="ARBA" id="ARBA00022670"/>
    </source>
</evidence>
<dbReference type="AlphaFoldDB" id="A0A0K9XIV3"/>
<keyword evidence="3" id="KW-0121">Carboxypeptidase</keyword>
<dbReference type="InterPro" id="IPR000834">
    <property type="entry name" value="Peptidase_M14"/>
</dbReference>
<keyword evidence="5" id="KW-0479">Metal-binding</keyword>
<comment type="similarity">
    <text evidence="2 14">Belongs to the peptidase M14 family.</text>
</comment>
<dbReference type="EC" id="3.4.17.18" evidence="12"/>
<keyword evidence="8" id="KW-0862">Zinc</keyword>
<dbReference type="PROSITE" id="PS00132">
    <property type="entry name" value="CARBOXYPEPT_ZN_1"/>
    <property type="match status" value="1"/>
</dbReference>
<comment type="catalytic activity">
    <reaction evidence="10">
        <text>Releases a C-terminal residue, which may be hydrophobic or positively charged.</text>
        <dbReference type="EC" id="3.4.17.18"/>
    </reaction>
</comment>
<keyword evidence="9" id="KW-0482">Metalloprotease</keyword>
<dbReference type="CDD" id="cd03859">
    <property type="entry name" value="M14_CPT"/>
    <property type="match status" value="1"/>
</dbReference>
<name>A0A0K9XIV3_9ACTN</name>
<evidence type="ECO:0000256" key="3">
    <source>
        <dbReference type="ARBA" id="ARBA00022645"/>
    </source>
</evidence>
<dbReference type="GO" id="GO:0004181">
    <property type="term" value="F:metallocarboxypeptidase activity"/>
    <property type="evidence" value="ECO:0007669"/>
    <property type="project" value="InterPro"/>
</dbReference>
<dbReference type="InterPro" id="IPR033810">
    <property type="entry name" value="Carboxypeptidase_T"/>
</dbReference>
<evidence type="ECO:0000256" key="1">
    <source>
        <dbReference type="ARBA" id="ARBA00001947"/>
    </source>
</evidence>
<feature type="signal peptide" evidence="16">
    <location>
        <begin position="1"/>
        <end position="27"/>
    </location>
</feature>
<keyword evidence="4" id="KW-0645">Protease</keyword>
<dbReference type="Pfam" id="PF20773">
    <property type="entry name" value="InhA-like_MAM"/>
    <property type="match status" value="1"/>
</dbReference>
<accession>A0A0K9XIV3</accession>
<dbReference type="STRING" id="1678637.AC230_08015"/>
<organism evidence="18 19">
    <name type="scientific">Streptomyces caatingaensis</name>
    <dbReference type="NCBI Taxonomy" id="1678637"/>
    <lineage>
        <taxon>Bacteria</taxon>
        <taxon>Bacillati</taxon>
        <taxon>Actinomycetota</taxon>
        <taxon>Actinomycetes</taxon>
        <taxon>Kitasatosporales</taxon>
        <taxon>Streptomycetaceae</taxon>
        <taxon>Streptomyces</taxon>
    </lineage>
</organism>
<dbReference type="Proteomes" id="UP000037288">
    <property type="component" value="Unassembled WGS sequence"/>
</dbReference>
<evidence type="ECO:0000256" key="11">
    <source>
        <dbReference type="ARBA" id="ARBA00055464"/>
    </source>
</evidence>
<comment type="cofactor">
    <cofactor evidence="1">
        <name>Zn(2+)</name>
        <dbReference type="ChEBI" id="CHEBI:29105"/>
    </cofactor>
</comment>
<evidence type="ECO:0000313" key="18">
    <source>
        <dbReference type="EMBL" id="KNB52602.1"/>
    </source>
</evidence>
<evidence type="ECO:0000259" key="17">
    <source>
        <dbReference type="PROSITE" id="PS52035"/>
    </source>
</evidence>
<dbReference type="FunFam" id="3.40.630.10:FF:000084">
    <property type="entry name" value="Carboxypeptidase B2"/>
    <property type="match status" value="1"/>
</dbReference>
<evidence type="ECO:0000256" key="2">
    <source>
        <dbReference type="ARBA" id="ARBA00005988"/>
    </source>
</evidence>
<evidence type="ECO:0000256" key="13">
    <source>
        <dbReference type="ARBA" id="ARBA00074273"/>
    </source>
</evidence>
<reference evidence="19" key="1">
    <citation type="submission" date="2015-07" db="EMBL/GenBank/DDBJ databases">
        <title>Draft genome sequence of Streptomyces sp. CMAA 1322, a bacterium isolated from Caatinga biome, from dry forest semiarid of Brazil.</title>
        <authorList>
            <person name="Santos S.N."/>
            <person name="Gacesa R."/>
            <person name="Taketani R.G."/>
            <person name="Long P.F."/>
            <person name="Melo I.S."/>
        </authorList>
    </citation>
    <scope>NUCLEOTIDE SEQUENCE [LARGE SCALE GENOMIC DNA]</scope>
    <source>
        <strain evidence="19">CMAA 1322</strain>
    </source>
</reference>
<dbReference type="GO" id="GO:0008270">
    <property type="term" value="F:zinc ion binding"/>
    <property type="evidence" value="ECO:0007669"/>
    <property type="project" value="InterPro"/>
</dbReference>
<dbReference type="PATRIC" id="fig|1678637.3.peg.1741"/>
<dbReference type="PRINTS" id="PR00765">
    <property type="entry name" value="CRBOXYPTASEA"/>
</dbReference>
<evidence type="ECO:0000256" key="10">
    <source>
        <dbReference type="ARBA" id="ARBA00050859"/>
    </source>
</evidence>
<evidence type="ECO:0000256" key="7">
    <source>
        <dbReference type="ARBA" id="ARBA00022801"/>
    </source>
</evidence>
<feature type="region of interest" description="Disordered" evidence="15">
    <location>
        <begin position="277"/>
        <end position="297"/>
    </location>
</feature>
<dbReference type="Gene3D" id="3.40.630.10">
    <property type="entry name" value="Zn peptidases"/>
    <property type="match status" value="1"/>
</dbReference>
<dbReference type="EMBL" id="LFXA01000004">
    <property type="protein sequence ID" value="KNB52602.1"/>
    <property type="molecule type" value="Genomic_DNA"/>
</dbReference>
<comment type="caution">
    <text evidence="18">The sequence shown here is derived from an EMBL/GenBank/DDBJ whole genome shotgun (WGS) entry which is preliminary data.</text>
</comment>
<evidence type="ECO:0000256" key="5">
    <source>
        <dbReference type="ARBA" id="ARBA00022723"/>
    </source>
</evidence>
<feature type="chain" id="PRO_5005532547" description="Zinc carboxypeptidase" evidence="16">
    <location>
        <begin position="28"/>
        <end position="988"/>
    </location>
</feature>
<feature type="domain" description="Peptidase M14" evidence="17">
    <location>
        <begin position="120"/>
        <end position="440"/>
    </location>
</feature>
<dbReference type="PANTHER" id="PTHR11705">
    <property type="entry name" value="PROTEASE FAMILY M14 CARBOXYPEPTIDASE A,B"/>
    <property type="match status" value="1"/>
</dbReference>
<evidence type="ECO:0000256" key="6">
    <source>
        <dbReference type="ARBA" id="ARBA00022729"/>
    </source>
</evidence>
<evidence type="ECO:0000256" key="16">
    <source>
        <dbReference type="SAM" id="SignalP"/>
    </source>
</evidence>
<dbReference type="SMART" id="SM00631">
    <property type="entry name" value="Zn_pept"/>
    <property type="match status" value="1"/>
</dbReference>
<keyword evidence="7" id="KW-0378">Hydrolase</keyword>
<dbReference type="OrthoDB" id="5240362at2"/>
<evidence type="ECO:0000256" key="8">
    <source>
        <dbReference type="ARBA" id="ARBA00022833"/>
    </source>
</evidence>
<dbReference type="Pfam" id="PF00246">
    <property type="entry name" value="Peptidase_M14"/>
    <property type="match status" value="1"/>
</dbReference>
<comment type="function">
    <text evidence="11">Carboxypeptidase that possesses the specificities of both mammalian Cpase A and B. Thus shows broad substrate specificity, being able to cleave Cbz-Gly-Leu, Cbz-Gly-Val, Cbz-Gly-Phe, Cbz-Gly-Lys and Bz-Gly-Arg in vitro.</text>
</comment>
<dbReference type="InterPro" id="IPR057246">
    <property type="entry name" value="CARBOXYPEPT_ZN_1"/>
</dbReference>
<dbReference type="RefSeq" id="WP_049715364.1">
    <property type="nucleotide sequence ID" value="NZ_LFXA01000004.1"/>
</dbReference>
<sequence length="988" mass="105713">MRRRTRSILVAASLLVGGLTAAPFAHARPDAPPGAAASDAIRVWDARVTAAQMPLLVRAGADGHELGRPPAAGEKAPVELYLTGRQAGRLRAQGVELTERHVSRHARERFARGGGDGVFRPYGGAGGLREEILATGAAHPGLTKVVSIGKSLRGQDILAVKVGKDARRTRDGSKPAVLYLSNQHAREWVTPEMTRRLMHHVLDTYGKDRRITRLVDSTELWFLLSANPDGYDYTFKSPDTRLWRKNLRDNNGDGKITPGDGVDLNRNFPYKWGYDNEGSSADPASETYRGTGPASEPETRALDAFEKRIRFRYAVNYHSAAELLLYGVGWQVATPTPDDVLYKALAGTPEKSAIPGYRPQLSSELYTTNGEADGHAANVNGTMMFTPEMSTCQTASRSDTSGRWNPADCPSSFTFPDDEKLIRAEFTKNIPFALSVADTASHADRPASSVGTTAPDFTPDAFAASFARGADQPVAVTARKSLAGKRLNYRVDGGRTRTAPLTPWRGGKRYGGHDNIRFDEYRGTVRGAPEGARVEVWFTGRTPGGGTVRSEPFAYTVWHRPAADTLVIADEGGTDPARRLAAYTEALDRAGHRAVVWDVARQGAPHPLGVLRHFRSAVWYTGANKPDGKTLLAVRDYLNEGGRLVALGPEAGGTSRVGAAETDDFAQYYLGAYGRTALAHPRRFTGSGPLAGTGADLADAPGSPLDAAGSYVTTSDVLRADRFPQFRSTGAGVYPGLRTAFEPYAGDGMAAARHKDRAWMRLTRTIDLTGVTAKDRPTLGFQISHETEKGYDNAVVEIRTAGGDDWTTLPDANGGTSAEVPADCADGSYLTLHPFLRHYLTLRDGSCAAHGTTGAWHRFTGSSQGWHRASFDLGAYAGRTVEVSVSYVTDGGTGGPGVFVDDATVTAGGAVKDTEGFEAGSTGPWKVPGPPAGSPGNGGDWTVSKALYHSSAAVTTRDTVLLGFGLEHVRGARERGALLSAALHILRV</sequence>
<evidence type="ECO:0000256" key="9">
    <source>
        <dbReference type="ARBA" id="ARBA00023049"/>
    </source>
</evidence>
<keyword evidence="6 16" id="KW-0732">Signal</keyword>
<keyword evidence="19" id="KW-1185">Reference proteome</keyword>
<evidence type="ECO:0000256" key="15">
    <source>
        <dbReference type="SAM" id="MobiDB-lite"/>
    </source>
</evidence>
<dbReference type="PANTHER" id="PTHR11705:SF143">
    <property type="entry name" value="SLL0236 PROTEIN"/>
    <property type="match status" value="1"/>
</dbReference>
<evidence type="ECO:0000313" key="19">
    <source>
        <dbReference type="Proteomes" id="UP000037288"/>
    </source>
</evidence>